<keyword evidence="3" id="KW-1185">Reference proteome</keyword>
<dbReference type="InterPro" id="IPR048792">
    <property type="entry name" value="CarD_C"/>
</dbReference>
<evidence type="ECO:0000313" key="3">
    <source>
        <dbReference type="Proteomes" id="UP001623591"/>
    </source>
</evidence>
<dbReference type="PANTHER" id="PTHR38447">
    <property type="entry name" value="TRANSCRIPTION FACTOR YDEB-RELATED"/>
    <property type="match status" value="1"/>
</dbReference>
<dbReference type="SUPFAM" id="SSF141259">
    <property type="entry name" value="CarD-like"/>
    <property type="match status" value="1"/>
</dbReference>
<dbReference type="Gene3D" id="1.20.58.1290">
    <property type="entry name" value="CarD-like, C-terminal domain"/>
    <property type="match status" value="1"/>
</dbReference>
<proteinExistence type="predicted"/>
<dbReference type="InterPro" id="IPR052531">
    <property type="entry name" value="CarD-like_regulator"/>
</dbReference>
<protein>
    <submittedName>
        <fullName evidence="2">CarD family transcriptional regulator</fullName>
    </submittedName>
</protein>
<accession>A0ABW8T7T9</accession>
<dbReference type="EMBL" id="JBJHZZ010000019">
    <property type="protein sequence ID" value="MFL0248500.1"/>
    <property type="molecule type" value="Genomic_DNA"/>
</dbReference>
<dbReference type="SMART" id="SM01058">
    <property type="entry name" value="CarD_TRCF"/>
    <property type="match status" value="1"/>
</dbReference>
<organism evidence="2 3">
    <name type="scientific">Candidatus Clostridium stratigraminis</name>
    <dbReference type="NCBI Taxonomy" id="3381661"/>
    <lineage>
        <taxon>Bacteria</taxon>
        <taxon>Bacillati</taxon>
        <taxon>Bacillota</taxon>
        <taxon>Clostridia</taxon>
        <taxon>Eubacteriales</taxon>
        <taxon>Clostridiaceae</taxon>
        <taxon>Clostridium</taxon>
    </lineage>
</organism>
<dbReference type="Proteomes" id="UP001623591">
    <property type="component" value="Unassembled WGS sequence"/>
</dbReference>
<dbReference type="PANTHER" id="PTHR38447:SF1">
    <property type="entry name" value="RNA POLYMERASE-BINDING TRANSCRIPTION FACTOR CARD"/>
    <property type="match status" value="1"/>
</dbReference>
<dbReference type="Gene3D" id="2.40.10.170">
    <property type="match status" value="1"/>
</dbReference>
<comment type="caution">
    <text evidence="2">The sequence shown here is derived from an EMBL/GenBank/DDBJ whole genome shotgun (WGS) entry which is preliminary data.</text>
</comment>
<dbReference type="RefSeq" id="WP_406770929.1">
    <property type="nucleotide sequence ID" value="NZ_JBJHZZ010000019.1"/>
</dbReference>
<evidence type="ECO:0000313" key="2">
    <source>
        <dbReference type="EMBL" id="MFL0248500.1"/>
    </source>
</evidence>
<dbReference type="InterPro" id="IPR003711">
    <property type="entry name" value="CarD-like/TRCF_RID"/>
</dbReference>
<gene>
    <name evidence="2" type="ORF">ACJDUG_16250</name>
</gene>
<reference evidence="2 3" key="1">
    <citation type="submission" date="2024-11" db="EMBL/GenBank/DDBJ databases">
        <authorList>
            <person name="Heng Y.C."/>
            <person name="Lim A.C.H."/>
            <person name="Lee J.K.Y."/>
            <person name="Kittelmann S."/>
        </authorList>
    </citation>
    <scope>NUCLEOTIDE SEQUENCE [LARGE SCALE GENOMIC DNA]</scope>
    <source>
        <strain evidence="2 3">WILCCON 0185</strain>
    </source>
</reference>
<dbReference type="InterPro" id="IPR036101">
    <property type="entry name" value="CarD-like/TRCF_RID_sf"/>
</dbReference>
<name>A0ABW8T7T9_9CLOT</name>
<dbReference type="Pfam" id="PF21095">
    <property type="entry name" value="CarD_C"/>
    <property type="match status" value="1"/>
</dbReference>
<dbReference type="InterPro" id="IPR042215">
    <property type="entry name" value="CarD-like_C"/>
</dbReference>
<evidence type="ECO:0000259" key="1">
    <source>
        <dbReference type="SMART" id="SM01058"/>
    </source>
</evidence>
<sequence>MLSVGNKLFIPNYGAGIVENVEFRKVYDTIYKILDIKLMIDKINLSIPFNRVEAYRIREIVTPEKLLECFEIIKGKPLMLEKKWSKRYRENNDKLYNGSLDKECEVLRDLYYLKREGIMPPGEQKILTKAEDLVSSEAMLVLDMEIEKIYEIIRSLIEK</sequence>
<feature type="domain" description="CarD-like/TRCF RNAP-interacting" evidence="1">
    <location>
        <begin position="1"/>
        <end position="111"/>
    </location>
</feature>